<keyword evidence="2" id="KW-1185">Reference proteome</keyword>
<name>A0A4Y2GBZ6_ARAVE</name>
<evidence type="ECO:0000313" key="2">
    <source>
        <dbReference type="Proteomes" id="UP000499080"/>
    </source>
</evidence>
<gene>
    <name evidence="1" type="ORF">AVEN_54337_1</name>
</gene>
<organism evidence="1 2">
    <name type="scientific">Araneus ventricosus</name>
    <name type="common">Orbweaver spider</name>
    <name type="synonym">Epeira ventricosa</name>
    <dbReference type="NCBI Taxonomy" id="182803"/>
    <lineage>
        <taxon>Eukaryota</taxon>
        <taxon>Metazoa</taxon>
        <taxon>Ecdysozoa</taxon>
        <taxon>Arthropoda</taxon>
        <taxon>Chelicerata</taxon>
        <taxon>Arachnida</taxon>
        <taxon>Araneae</taxon>
        <taxon>Araneomorphae</taxon>
        <taxon>Entelegynae</taxon>
        <taxon>Araneoidea</taxon>
        <taxon>Araneidae</taxon>
        <taxon>Araneus</taxon>
    </lineage>
</organism>
<protein>
    <submittedName>
        <fullName evidence="1">Uncharacterized protein</fullName>
    </submittedName>
</protein>
<accession>A0A4Y2GBZ6</accession>
<dbReference type="Proteomes" id="UP000499080">
    <property type="component" value="Unassembled WGS sequence"/>
</dbReference>
<evidence type="ECO:0000313" key="1">
    <source>
        <dbReference type="EMBL" id="GBM50901.1"/>
    </source>
</evidence>
<proteinExistence type="predicted"/>
<comment type="caution">
    <text evidence="1">The sequence shown here is derived from an EMBL/GenBank/DDBJ whole genome shotgun (WGS) entry which is preliminary data.</text>
</comment>
<reference evidence="1 2" key="1">
    <citation type="journal article" date="2019" name="Sci. Rep.">
        <title>Orb-weaving spider Araneus ventricosus genome elucidates the spidroin gene catalogue.</title>
        <authorList>
            <person name="Kono N."/>
            <person name="Nakamura H."/>
            <person name="Ohtoshi R."/>
            <person name="Moran D.A.P."/>
            <person name="Shinohara A."/>
            <person name="Yoshida Y."/>
            <person name="Fujiwara M."/>
            <person name="Mori M."/>
            <person name="Tomita M."/>
            <person name="Arakawa K."/>
        </authorList>
    </citation>
    <scope>NUCLEOTIDE SEQUENCE [LARGE SCALE GENOMIC DNA]</scope>
</reference>
<dbReference type="EMBL" id="BGPR01001314">
    <property type="protein sequence ID" value="GBM50901.1"/>
    <property type="molecule type" value="Genomic_DNA"/>
</dbReference>
<sequence>MYSSHHWELLGHRISHAEHYTAEHHKADFPLVTLLVTPTSNSVSISLVGVIVKPSFCHNPTEVSGTISSYGYDPISDNPKNSKFTVTMLMINHIRPFVPVSTSHPKRI</sequence>
<dbReference type="AlphaFoldDB" id="A0A4Y2GBZ6"/>